<organism evidence="2 3">
    <name type="scientific">Hohenbuehelia grisea</name>
    <dbReference type="NCBI Taxonomy" id="104357"/>
    <lineage>
        <taxon>Eukaryota</taxon>
        <taxon>Fungi</taxon>
        <taxon>Dikarya</taxon>
        <taxon>Basidiomycota</taxon>
        <taxon>Agaricomycotina</taxon>
        <taxon>Agaricomycetes</taxon>
        <taxon>Agaricomycetidae</taxon>
        <taxon>Agaricales</taxon>
        <taxon>Pleurotineae</taxon>
        <taxon>Pleurotaceae</taxon>
        <taxon>Hohenbuehelia</taxon>
    </lineage>
</organism>
<sequence length="103" mass="10825">MASPTVKAVTDSCAAWTKTTPVVTPPSAEMLGNTTIALGLTGVVLIATLALILAQRKTYELDPDDPFVDEIGVVEEAPVFEAVSHDAHGFDSSVCNVFFLVSC</sequence>
<comment type="caution">
    <text evidence="2">The sequence shown here is derived from an EMBL/GenBank/DDBJ whole genome shotgun (WGS) entry which is preliminary data.</text>
</comment>
<evidence type="ECO:0000313" key="3">
    <source>
        <dbReference type="Proteomes" id="UP001556367"/>
    </source>
</evidence>
<keyword evidence="3" id="KW-1185">Reference proteome</keyword>
<accession>A0ABR3JH73</accession>
<name>A0ABR3JH73_9AGAR</name>
<proteinExistence type="predicted"/>
<evidence type="ECO:0000313" key="2">
    <source>
        <dbReference type="EMBL" id="KAL0954490.1"/>
    </source>
</evidence>
<gene>
    <name evidence="2" type="ORF">HGRIS_003458</name>
</gene>
<feature type="transmembrane region" description="Helical" evidence="1">
    <location>
        <begin position="35"/>
        <end position="54"/>
    </location>
</feature>
<reference evidence="3" key="1">
    <citation type="submission" date="2024-06" db="EMBL/GenBank/DDBJ databases">
        <title>Multi-omics analyses provide insights into the biosynthesis of the anticancer antibiotic pleurotin in Hohenbuehelia grisea.</title>
        <authorList>
            <person name="Weaver J.A."/>
            <person name="Alberti F."/>
        </authorList>
    </citation>
    <scope>NUCLEOTIDE SEQUENCE [LARGE SCALE GENOMIC DNA]</scope>
    <source>
        <strain evidence="3">T-177</strain>
    </source>
</reference>
<protein>
    <submittedName>
        <fullName evidence="2">Uncharacterized protein</fullName>
    </submittedName>
</protein>
<dbReference type="Proteomes" id="UP001556367">
    <property type="component" value="Unassembled WGS sequence"/>
</dbReference>
<keyword evidence="1" id="KW-0812">Transmembrane</keyword>
<evidence type="ECO:0000256" key="1">
    <source>
        <dbReference type="SAM" id="Phobius"/>
    </source>
</evidence>
<keyword evidence="1" id="KW-0472">Membrane</keyword>
<dbReference type="EMBL" id="JASNQZ010000007">
    <property type="protein sequence ID" value="KAL0954490.1"/>
    <property type="molecule type" value="Genomic_DNA"/>
</dbReference>
<keyword evidence="1" id="KW-1133">Transmembrane helix</keyword>